<evidence type="ECO:0000313" key="4">
    <source>
        <dbReference type="EMBL" id="KAH9312901.1"/>
    </source>
</evidence>
<organism evidence="4 5">
    <name type="scientific">Taxus chinensis</name>
    <name type="common">Chinese yew</name>
    <name type="synonym">Taxus wallichiana var. chinensis</name>
    <dbReference type="NCBI Taxonomy" id="29808"/>
    <lineage>
        <taxon>Eukaryota</taxon>
        <taxon>Viridiplantae</taxon>
        <taxon>Streptophyta</taxon>
        <taxon>Embryophyta</taxon>
        <taxon>Tracheophyta</taxon>
        <taxon>Spermatophyta</taxon>
        <taxon>Pinopsida</taxon>
        <taxon>Pinidae</taxon>
        <taxon>Conifers II</taxon>
        <taxon>Cupressales</taxon>
        <taxon>Taxaceae</taxon>
        <taxon>Taxus</taxon>
    </lineage>
</organism>
<sequence>KFATCPMLEARALDTILKLKRCYSVSIEGSGELQKRWDEIQHEEEQYPILMSSHRSFTEEQPRAERVALFHGQRIELNTSRDELIEHKSIQLDKEITTVAVIHCAVDFNKQDLLQRVVEIAKAKAASSGQLRILYVRKIKLDGEIERAMDEGEERESMTQILKKLPHGSLAIPSTDTKRLLLIQHLFFYYSANEELACFMADVGVDDKGLPTLKHREIIKESNISADTKGEVSSEEYKKYTPWSEGSVSSEETDTNSSEDEIKNCIELMRNWKEGGGASKSSPPRHEKSMWRMFAQALKKNNIHYFLHPNRGKVNLDQLEGKAIGLLMFDIGKASIFNDEMFPFYQQIMRSFEHVDQFEGVWIAIRHSDFGFGTYKRRVQKIPWASLPNPKIVNAYVTERLHLILFDTGGNIISNDVDLAVIMGWGSKAYPFTQLKMKEVLFNMQNKSSLEVLLEDMTIIGGRKESTNCKLTLVYAEPLSQKFKLKSKLEKLVQLSGKFEILYVGRSSVVPKQYYTEAHQHDYEEAILQMHWPKLSFWDMVNFWFRCKYFWSDEMREELNLCLTLENLVNHVYNEEKWLTVLDNNGMVIATGKEVVEMTCESNETNADLIDIMMEVGLIDPKV</sequence>
<dbReference type="PANTHER" id="PTHR13871">
    <property type="entry name" value="THIOREDOXIN"/>
    <property type="match status" value="1"/>
</dbReference>
<dbReference type="Proteomes" id="UP000824469">
    <property type="component" value="Unassembled WGS sequence"/>
</dbReference>
<keyword evidence="5" id="KW-1185">Reference proteome</keyword>
<protein>
    <submittedName>
        <fullName evidence="4">Uncharacterized protein</fullName>
    </submittedName>
</protein>
<evidence type="ECO:0000256" key="2">
    <source>
        <dbReference type="ARBA" id="ARBA00023027"/>
    </source>
</evidence>
<evidence type="ECO:0000313" key="5">
    <source>
        <dbReference type="Proteomes" id="UP000824469"/>
    </source>
</evidence>
<dbReference type="InterPro" id="IPR052259">
    <property type="entry name" value="Nucleoredoxin-like"/>
</dbReference>
<dbReference type="PANTHER" id="PTHR13871:SF96">
    <property type="entry name" value="THIOREDOXIN DOMAIN-CONTAINING PROTEIN"/>
    <property type="match status" value="1"/>
</dbReference>
<feature type="region of interest" description="Disordered" evidence="3">
    <location>
        <begin position="235"/>
        <end position="259"/>
    </location>
</feature>
<dbReference type="EMBL" id="JAHRHJ020000006">
    <property type="protein sequence ID" value="KAH9312901.1"/>
    <property type="molecule type" value="Genomic_DNA"/>
</dbReference>
<dbReference type="AlphaFoldDB" id="A0AA38FY63"/>
<proteinExistence type="predicted"/>
<keyword evidence="1" id="KW-0560">Oxidoreductase</keyword>
<accession>A0AA38FY63</accession>
<name>A0AA38FY63_TAXCH</name>
<evidence type="ECO:0000256" key="1">
    <source>
        <dbReference type="ARBA" id="ARBA00023002"/>
    </source>
</evidence>
<comment type="caution">
    <text evidence="4">The sequence shown here is derived from an EMBL/GenBank/DDBJ whole genome shotgun (WGS) entry which is preliminary data.</text>
</comment>
<dbReference type="GO" id="GO:0016491">
    <property type="term" value="F:oxidoreductase activity"/>
    <property type="evidence" value="ECO:0007669"/>
    <property type="project" value="UniProtKB-KW"/>
</dbReference>
<keyword evidence="2" id="KW-0520">NAD</keyword>
<reference evidence="4 5" key="1">
    <citation type="journal article" date="2021" name="Nat. Plants">
        <title>The Taxus genome provides insights into paclitaxel biosynthesis.</title>
        <authorList>
            <person name="Xiong X."/>
            <person name="Gou J."/>
            <person name="Liao Q."/>
            <person name="Li Y."/>
            <person name="Zhou Q."/>
            <person name="Bi G."/>
            <person name="Li C."/>
            <person name="Du R."/>
            <person name="Wang X."/>
            <person name="Sun T."/>
            <person name="Guo L."/>
            <person name="Liang H."/>
            <person name="Lu P."/>
            <person name="Wu Y."/>
            <person name="Zhang Z."/>
            <person name="Ro D.K."/>
            <person name="Shang Y."/>
            <person name="Huang S."/>
            <person name="Yan J."/>
        </authorList>
    </citation>
    <scope>NUCLEOTIDE SEQUENCE [LARGE SCALE GENOMIC DNA]</scope>
    <source>
        <strain evidence="4">Ta-2019</strain>
    </source>
</reference>
<evidence type="ECO:0000256" key="3">
    <source>
        <dbReference type="SAM" id="MobiDB-lite"/>
    </source>
</evidence>
<feature type="non-terminal residue" evidence="4">
    <location>
        <position position="1"/>
    </location>
</feature>
<gene>
    <name evidence="4" type="ORF">KI387_027936</name>
</gene>